<dbReference type="EMBL" id="CP048685">
    <property type="protein sequence ID" value="QPJ61701.1"/>
    <property type="molecule type" value="Genomic_DNA"/>
</dbReference>
<sequence length="131" mass="14525">MKPVLMDKEIHYVPECDRNLPTEDQTIFLLKPLSAKDAASMQDNVTQTKLGGNDGDTVMLMQSGTQALNALKKGLAGWENFKDAHGKEIEFRHNNGAPRPEMFDLIPAKVRQELANVIIEGCDISGETEKN</sequence>
<dbReference type="Proteomes" id="UP000594688">
    <property type="component" value="Chromosome"/>
</dbReference>
<accession>A0A7T0BVP2</accession>
<proteinExistence type="predicted"/>
<organism evidence="1 2">
    <name type="scientific">Candidatus Nitronauta litoralis</name>
    <dbReference type="NCBI Taxonomy" id="2705533"/>
    <lineage>
        <taxon>Bacteria</taxon>
        <taxon>Pseudomonadati</taxon>
        <taxon>Nitrospinota/Tectimicrobiota group</taxon>
        <taxon>Nitrospinota</taxon>
        <taxon>Nitrospinia</taxon>
        <taxon>Nitrospinales</taxon>
        <taxon>Nitrospinaceae</taxon>
        <taxon>Candidatus Nitronauta</taxon>
    </lineage>
</organism>
<protein>
    <submittedName>
        <fullName evidence="1">Uncharacterized protein</fullName>
    </submittedName>
</protein>
<name>A0A7T0BVP2_9BACT</name>
<dbReference type="KEGG" id="nli:G3M70_07300"/>
<reference evidence="1 2" key="1">
    <citation type="submission" date="2020-02" db="EMBL/GenBank/DDBJ databases">
        <title>Genomic and physiological characterization of two novel Nitrospinaceae genera.</title>
        <authorList>
            <person name="Mueller A.J."/>
            <person name="Jung M.-Y."/>
            <person name="Strachan C.R."/>
            <person name="Herbold C.W."/>
            <person name="Kirkegaard R.H."/>
            <person name="Daims H."/>
        </authorList>
    </citation>
    <scope>NUCLEOTIDE SEQUENCE [LARGE SCALE GENOMIC DNA]</scope>
    <source>
        <strain evidence="1">EB</strain>
    </source>
</reference>
<dbReference type="AlphaFoldDB" id="A0A7T0BVP2"/>
<gene>
    <name evidence="1" type="ORF">G3M70_07300</name>
</gene>
<evidence type="ECO:0000313" key="1">
    <source>
        <dbReference type="EMBL" id="QPJ61701.1"/>
    </source>
</evidence>
<evidence type="ECO:0000313" key="2">
    <source>
        <dbReference type="Proteomes" id="UP000594688"/>
    </source>
</evidence>